<dbReference type="Pfam" id="PF21294">
    <property type="entry name" value="Polysacc_lyase_14"/>
    <property type="match status" value="1"/>
</dbReference>
<accession>A0A0G4IL44</accession>
<evidence type="ECO:0000259" key="2">
    <source>
        <dbReference type="Pfam" id="PF21294"/>
    </source>
</evidence>
<evidence type="ECO:0000313" key="4">
    <source>
        <dbReference type="Proteomes" id="UP000039324"/>
    </source>
</evidence>
<dbReference type="AlphaFoldDB" id="A0A0G4IL44"/>
<sequence length="232" mass="25223">MWRNATGAGAAYIYAVNNQAYCPSPTICPNSQVLTCCDPSYGDIVGRNFALLTGQWQKLAVMVDLQDGLTQVIHNGKVVISYIVKYGSIRLFNGIKFDTFFGGGSSSFSSPTTQYAYFRNFKLFVASTSRSYGQVKRATSKTANTPAKTSRKILASAQTTKKTRPVAPVASTRKRSHVVRSSKRTAPAQMPMTSKTESPNVLAVGSNSGRRNFPSTTSYVLVLLGLAVIYLF</sequence>
<dbReference type="STRING" id="37360.A0A0G4IL44"/>
<gene>
    <name evidence="3" type="ORF">PBRA_004525</name>
</gene>
<dbReference type="InterPro" id="IPR048958">
    <property type="entry name" value="Polysacc_lyase_14"/>
</dbReference>
<dbReference type="EMBL" id="CDSF01000035">
    <property type="protein sequence ID" value="CEO95812.1"/>
    <property type="molecule type" value="Genomic_DNA"/>
</dbReference>
<dbReference type="Gene3D" id="2.60.120.200">
    <property type="match status" value="1"/>
</dbReference>
<dbReference type="OrthoDB" id="2395160at2759"/>
<protein>
    <recommendedName>
        <fullName evidence="2">Polysaccharide lyase 14 domain-containing protein</fullName>
    </recommendedName>
</protein>
<reference evidence="3 4" key="1">
    <citation type="submission" date="2015-02" db="EMBL/GenBank/DDBJ databases">
        <authorList>
            <person name="Chooi Y.-H."/>
        </authorList>
    </citation>
    <scope>NUCLEOTIDE SEQUENCE [LARGE SCALE GENOMIC DNA]</scope>
    <source>
        <strain evidence="3">E3</strain>
    </source>
</reference>
<feature type="domain" description="Polysaccharide lyase 14" evidence="2">
    <location>
        <begin position="1"/>
        <end position="121"/>
    </location>
</feature>
<dbReference type="PANTHER" id="PTHR40124">
    <property type="match status" value="1"/>
</dbReference>
<feature type="region of interest" description="Disordered" evidence="1">
    <location>
        <begin position="156"/>
        <end position="200"/>
    </location>
</feature>
<proteinExistence type="predicted"/>
<evidence type="ECO:0000313" key="3">
    <source>
        <dbReference type="EMBL" id="CEO95812.1"/>
    </source>
</evidence>
<feature type="compositionally biased region" description="Basic residues" evidence="1">
    <location>
        <begin position="172"/>
        <end position="183"/>
    </location>
</feature>
<keyword evidence="4" id="KW-1185">Reference proteome</keyword>
<organism evidence="3 4">
    <name type="scientific">Plasmodiophora brassicae</name>
    <name type="common">Clubroot disease agent</name>
    <dbReference type="NCBI Taxonomy" id="37360"/>
    <lineage>
        <taxon>Eukaryota</taxon>
        <taxon>Sar</taxon>
        <taxon>Rhizaria</taxon>
        <taxon>Endomyxa</taxon>
        <taxon>Phytomyxea</taxon>
        <taxon>Plasmodiophorida</taxon>
        <taxon>Plasmodiophoridae</taxon>
        <taxon>Plasmodiophora</taxon>
    </lineage>
</organism>
<dbReference type="PANTHER" id="PTHR40124:SF1">
    <property type="entry name" value="DISAGGREGATASE RELATED REPEAT PROTEIN"/>
    <property type="match status" value="1"/>
</dbReference>
<evidence type="ECO:0000256" key="1">
    <source>
        <dbReference type="SAM" id="MobiDB-lite"/>
    </source>
</evidence>
<dbReference type="Proteomes" id="UP000039324">
    <property type="component" value="Unassembled WGS sequence"/>
</dbReference>
<name>A0A0G4IL44_PLABS</name>
<feature type="compositionally biased region" description="Polar residues" evidence="1">
    <location>
        <begin position="191"/>
        <end position="200"/>
    </location>
</feature>